<evidence type="ECO:0000256" key="7">
    <source>
        <dbReference type="ARBA" id="ARBA00023049"/>
    </source>
</evidence>
<dbReference type="OrthoDB" id="406838at2759"/>
<dbReference type="EMBL" id="CAIIXF020000009">
    <property type="protein sequence ID" value="CAH1794371.1"/>
    <property type="molecule type" value="Genomic_DNA"/>
</dbReference>
<feature type="non-terminal residue" evidence="14">
    <location>
        <position position="315"/>
    </location>
</feature>
<dbReference type="GO" id="GO:0031012">
    <property type="term" value="C:extracellular matrix"/>
    <property type="evidence" value="ECO:0007669"/>
    <property type="project" value="InterPro"/>
</dbReference>
<keyword evidence="8" id="KW-0325">Glycoprotein</keyword>
<feature type="binding site" evidence="11">
    <location>
        <position position="189"/>
    </location>
    <ligand>
        <name>Ca(2+)</name>
        <dbReference type="ChEBI" id="CHEBI:29108"/>
        <label>3</label>
    </ligand>
</feature>
<feature type="binding site" evidence="11">
    <location>
        <position position="138"/>
    </location>
    <ligand>
        <name>Ca(2+)</name>
        <dbReference type="ChEBI" id="CHEBI:29108"/>
        <label>1</label>
    </ligand>
</feature>
<evidence type="ECO:0000256" key="9">
    <source>
        <dbReference type="PIRSR" id="PIRSR001191-1"/>
    </source>
</evidence>
<evidence type="ECO:0000256" key="11">
    <source>
        <dbReference type="PIRSR" id="PIRSR621190-2"/>
    </source>
</evidence>
<evidence type="ECO:0000256" key="2">
    <source>
        <dbReference type="ARBA" id="ARBA00022670"/>
    </source>
</evidence>
<feature type="domain" description="Peptidase metallopeptidase" evidence="13">
    <location>
        <begin position="119"/>
        <end position="275"/>
    </location>
</feature>
<dbReference type="PIRSF" id="PIRSF001191">
    <property type="entry name" value="Peptidase_M10A_matrix"/>
    <property type="match status" value="1"/>
</dbReference>
<dbReference type="Gene3D" id="2.20.100.10">
    <property type="entry name" value="Thrombospondin type-1 (TSP1) repeat"/>
    <property type="match status" value="1"/>
</dbReference>
<dbReference type="PANTHER" id="PTHR10201">
    <property type="entry name" value="MATRIX METALLOPROTEINASE"/>
    <property type="match status" value="1"/>
</dbReference>
<feature type="binding site" evidence="11">
    <location>
        <position position="197"/>
    </location>
    <ligand>
        <name>Zn(2+)</name>
        <dbReference type="ChEBI" id="CHEBI:29105"/>
        <label>1</label>
    </ligand>
</feature>
<evidence type="ECO:0000256" key="5">
    <source>
        <dbReference type="ARBA" id="ARBA00022801"/>
    </source>
</evidence>
<keyword evidence="15" id="KW-1185">Reference proteome</keyword>
<feature type="non-terminal residue" evidence="14">
    <location>
        <position position="1"/>
    </location>
</feature>
<accession>A0A8S4PMI8</accession>
<dbReference type="SUPFAM" id="SSF47090">
    <property type="entry name" value="PGBD-like"/>
    <property type="match status" value="1"/>
</dbReference>
<feature type="chain" id="PRO_5035844011" description="Peptidase metallopeptidase domain-containing protein" evidence="12">
    <location>
        <begin position="30"/>
        <end position="315"/>
    </location>
</feature>
<feature type="binding site" evidence="11">
    <location>
        <position position="212"/>
    </location>
    <ligand>
        <name>Ca(2+)</name>
        <dbReference type="ChEBI" id="CHEBI:29108"/>
        <label>3</label>
    </ligand>
</feature>
<dbReference type="GO" id="GO:0030574">
    <property type="term" value="P:collagen catabolic process"/>
    <property type="evidence" value="ECO:0007669"/>
    <property type="project" value="TreeGrafter"/>
</dbReference>
<dbReference type="InterPro" id="IPR033739">
    <property type="entry name" value="M10A_MMP"/>
</dbReference>
<dbReference type="CDD" id="cd04278">
    <property type="entry name" value="ZnMc_MMP"/>
    <property type="match status" value="1"/>
</dbReference>
<feature type="signal peptide" evidence="12">
    <location>
        <begin position="1"/>
        <end position="29"/>
    </location>
</feature>
<evidence type="ECO:0000256" key="8">
    <source>
        <dbReference type="ARBA" id="ARBA00023180"/>
    </source>
</evidence>
<keyword evidence="5" id="KW-0378">Hydrolase</keyword>
<evidence type="ECO:0000256" key="1">
    <source>
        <dbReference type="ARBA" id="ARBA00010370"/>
    </source>
</evidence>
<dbReference type="SUPFAM" id="SSF55486">
    <property type="entry name" value="Metalloproteases ('zincins'), catalytic domain"/>
    <property type="match status" value="1"/>
</dbReference>
<keyword evidence="2" id="KW-0645">Protease</keyword>
<dbReference type="Pfam" id="PF00413">
    <property type="entry name" value="Peptidase_M10"/>
    <property type="match status" value="1"/>
</dbReference>
<reference evidence="14" key="1">
    <citation type="submission" date="2022-03" db="EMBL/GenBank/DDBJ databases">
        <authorList>
            <person name="Martin C."/>
        </authorList>
    </citation>
    <scope>NUCLEOTIDE SEQUENCE</scope>
</reference>
<feature type="binding site" evidence="11">
    <location>
        <position position="190"/>
    </location>
    <ligand>
        <name>Ca(2+)</name>
        <dbReference type="ChEBI" id="CHEBI:29108"/>
        <label>3</label>
    </ligand>
</feature>
<dbReference type="Proteomes" id="UP000749559">
    <property type="component" value="Unassembled WGS sequence"/>
</dbReference>
<dbReference type="GO" id="GO:0030198">
    <property type="term" value="P:extracellular matrix organization"/>
    <property type="evidence" value="ECO:0007669"/>
    <property type="project" value="TreeGrafter"/>
</dbReference>
<dbReference type="Pfam" id="PF01471">
    <property type="entry name" value="PG_binding_1"/>
    <property type="match status" value="1"/>
</dbReference>
<dbReference type="GO" id="GO:0004222">
    <property type="term" value="F:metalloendopeptidase activity"/>
    <property type="evidence" value="ECO:0007669"/>
    <property type="project" value="InterPro"/>
</dbReference>
<evidence type="ECO:0000256" key="6">
    <source>
        <dbReference type="ARBA" id="ARBA00022833"/>
    </source>
</evidence>
<keyword evidence="4 12" id="KW-0732">Signal</keyword>
<dbReference type="InterPro" id="IPR000884">
    <property type="entry name" value="TSP1_rpt"/>
</dbReference>
<evidence type="ECO:0000313" key="15">
    <source>
        <dbReference type="Proteomes" id="UP000749559"/>
    </source>
</evidence>
<dbReference type="SUPFAM" id="SSF82895">
    <property type="entry name" value="TSP-1 type 1 repeat"/>
    <property type="match status" value="1"/>
</dbReference>
<keyword evidence="11" id="KW-0106">Calcium</keyword>
<dbReference type="GO" id="GO:0006508">
    <property type="term" value="P:proteolysis"/>
    <property type="evidence" value="ECO:0007669"/>
    <property type="project" value="UniProtKB-KW"/>
</dbReference>
<organism evidence="14 15">
    <name type="scientific">Owenia fusiformis</name>
    <name type="common">Polychaete worm</name>
    <dbReference type="NCBI Taxonomy" id="6347"/>
    <lineage>
        <taxon>Eukaryota</taxon>
        <taxon>Metazoa</taxon>
        <taxon>Spiralia</taxon>
        <taxon>Lophotrochozoa</taxon>
        <taxon>Annelida</taxon>
        <taxon>Polychaeta</taxon>
        <taxon>Sedentaria</taxon>
        <taxon>Canalipalpata</taxon>
        <taxon>Sabellida</taxon>
        <taxon>Oweniida</taxon>
        <taxon>Oweniidae</taxon>
        <taxon>Owenia</taxon>
    </lineage>
</organism>
<comment type="caution">
    <text evidence="14">The sequence shown here is derived from an EMBL/GenBank/DDBJ whole genome shotgun (WGS) entry which is preliminary data.</text>
</comment>
<feature type="binding site" evidence="11">
    <location>
        <position position="212"/>
    </location>
    <ligand>
        <name>Ca(2+)</name>
        <dbReference type="ChEBI" id="CHEBI:29108"/>
        <label>1</label>
    </ligand>
</feature>
<dbReference type="InterPro" id="IPR021190">
    <property type="entry name" value="Pept_M10A"/>
</dbReference>
<sequence>ELVPHIVKSHIMSTIILLLLLCAIAPVVAENAATDITNQADATKYLIQFGYLPSISRSSSNILAEAIVDYREAIKTFQRYAYLSQSGEIDSATIAMMNKPRCGLPDRASQSQRQKRYATQGSWPRRRITYKIWNYTPDLPRSQINRDFANAFKVWADVTNLSFQQVYTNNANLNIKFVSFDHGDGFPFDGRGKVLAHAALPQNGLIHFDESEKWTANSKKGINLYWVAVHEFGHSLGMQHSTVRDAVMYAYYGGYQPNLQLHTDDIQGIQSIYGHSSRTTNGTSTWGRWGTCSKTCGGGVQRRSRSISGVTTSQT</sequence>
<feature type="active site" evidence="9">
    <location>
        <position position="231"/>
    </location>
</feature>
<feature type="binding site" evidence="11">
    <location>
        <position position="248"/>
    </location>
    <ligand>
        <name>Zn(2+)</name>
        <dbReference type="ChEBI" id="CHEBI:29105"/>
        <label>2</label>
        <note>catalytic</note>
    </ligand>
</feature>
<dbReference type="PROSITE" id="PS50092">
    <property type="entry name" value="TSP1"/>
    <property type="match status" value="1"/>
</dbReference>
<dbReference type="InterPro" id="IPR036383">
    <property type="entry name" value="TSP1_rpt_sf"/>
</dbReference>
<dbReference type="PRINTS" id="PR00138">
    <property type="entry name" value="MATRIXIN"/>
</dbReference>
<feature type="binding site" evidence="10">
    <location>
        <position position="230"/>
    </location>
    <ligand>
        <name>Zn(2+)</name>
        <dbReference type="ChEBI" id="CHEBI:29105"/>
        <label>2</label>
        <note>catalytic</note>
    </ligand>
</feature>
<dbReference type="InterPro" id="IPR001818">
    <property type="entry name" value="Pept_M10_metallopeptidase"/>
</dbReference>
<keyword evidence="3 10" id="KW-0479">Metal-binding</keyword>
<gene>
    <name evidence="14" type="ORF">OFUS_LOCUS19077</name>
</gene>
<dbReference type="InterPro" id="IPR036365">
    <property type="entry name" value="PGBD-like_sf"/>
</dbReference>
<feature type="binding site" evidence="10">
    <location>
        <position position="234"/>
    </location>
    <ligand>
        <name>Zn(2+)</name>
        <dbReference type="ChEBI" id="CHEBI:29105"/>
        <label>2</label>
        <note>catalytic</note>
    </ligand>
</feature>
<dbReference type="PANTHER" id="PTHR10201:SF291">
    <property type="entry name" value="MATRIX METALLOPROTEINASE 1, ISOFORM C-RELATED"/>
    <property type="match status" value="1"/>
</dbReference>
<protein>
    <recommendedName>
        <fullName evidence="13">Peptidase metallopeptidase domain-containing protein</fullName>
    </recommendedName>
</protein>
<dbReference type="InterPro" id="IPR002477">
    <property type="entry name" value="Peptidoglycan-bd-like"/>
</dbReference>
<feature type="binding site" evidence="11">
    <location>
        <position position="182"/>
    </location>
    <ligand>
        <name>Zn(2+)</name>
        <dbReference type="ChEBI" id="CHEBI:29105"/>
        <label>1</label>
    </ligand>
</feature>
<evidence type="ECO:0000256" key="10">
    <source>
        <dbReference type="PIRSR" id="PIRSR001191-2"/>
    </source>
</evidence>
<keyword evidence="7" id="KW-0482">Metalloprotease</keyword>
<proteinExistence type="inferred from homology"/>
<name>A0A8S4PMI8_OWEFU</name>
<feature type="binding site" description="in inhibited form" evidence="11">
    <location>
        <position position="102"/>
    </location>
    <ligand>
        <name>Zn(2+)</name>
        <dbReference type="ChEBI" id="CHEBI:29105"/>
        <label>2</label>
        <note>catalytic</note>
    </ligand>
</feature>
<evidence type="ECO:0000259" key="13">
    <source>
        <dbReference type="SMART" id="SM00235"/>
    </source>
</evidence>
<dbReference type="InterPro" id="IPR006026">
    <property type="entry name" value="Peptidase_Metallo"/>
</dbReference>
<keyword evidence="6 10" id="KW-0862">Zinc</keyword>
<dbReference type="Pfam" id="PF00090">
    <property type="entry name" value="TSP_1"/>
    <property type="match status" value="1"/>
</dbReference>
<dbReference type="SMART" id="SM00235">
    <property type="entry name" value="ZnMc"/>
    <property type="match status" value="1"/>
</dbReference>
<feature type="binding site" evidence="10">
    <location>
        <position position="240"/>
    </location>
    <ligand>
        <name>Zn(2+)</name>
        <dbReference type="ChEBI" id="CHEBI:29105"/>
        <label>2</label>
        <note>catalytic</note>
    </ligand>
</feature>
<dbReference type="Gene3D" id="3.40.390.10">
    <property type="entry name" value="Collagenase (Catalytic Domain)"/>
    <property type="match status" value="1"/>
</dbReference>
<dbReference type="FunFam" id="3.40.390.10:FF:000022">
    <property type="entry name" value="Matrix metalloproteinase 1, isoform C"/>
    <property type="match status" value="1"/>
</dbReference>
<dbReference type="AlphaFoldDB" id="A0A8S4PMI8"/>
<feature type="binding site" evidence="11">
    <location>
        <position position="207"/>
    </location>
    <ligand>
        <name>Zn(2+)</name>
        <dbReference type="ChEBI" id="CHEBI:29105"/>
        <label>1</label>
    </ligand>
</feature>
<feature type="binding site" evidence="11">
    <location>
        <position position="184"/>
    </location>
    <ligand>
        <name>Zn(2+)</name>
        <dbReference type="ChEBI" id="CHEBI:29105"/>
        <label>1</label>
    </ligand>
</feature>
<dbReference type="InterPro" id="IPR024079">
    <property type="entry name" value="MetalloPept_cat_dom_sf"/>
</dbReference>
<comment type="cofactor">
    <cofactor evidence="11">
        <name>Ca(2+)</name>
        <dbReference type="ChEBI" id="CHEBI:29108"/>
    </cofactor>
    <text evidence="11">Can bind about 5 Ca(2+) ions per subunit.</text>
</comment>
<feature type="binding site" evidence="11">
    <location>
        <position position="209"/>
    </location>
    <ligand>
        <name>Ca(2+)</name>
        <dbReference type="ChEBI" id="CHEBI:29108"/>
        <label>3</label>
    </ligand>
</feature>
<comment type="similarity">
    <text evidence="1">Belongs to the peptidase M10A family.</text>
</comment>
<dbReference type="GO" id="GO:0008270">
    <property type="term" value="F:zinc ion binding"/>
    <property type="evidence" value="ECO:0007669"/>
    <property type="project" value="InterPro"/>
</dbReference>
<evidence type="ECO:0000256" key="4">
    <source>
        <dbReference type="ARBA" id="ARBA00022729"/>
    </source>
</evidence>
<evidence type="ECO:0000256" key="12">
    <source>
        <dbReference type="SAM" id="SignalP"/>
    </source>
</evidence>
<evidence type="ECO:0000313" key="14">
    <source>
        <dbReference type="EMBL" id="CAH1794371.1"/>
    </source>
</evidence>
<comment type="cofactor">
    <cofactor evidence="11">
        <name>Zn(2+)</name>
        <dbReference type="ChEBI" id="CHEBI:29105"/>
    </cofactor>
    <text evidence="11">Binds 2 Zn(2+) ions per subunit.</text>
</comment>
<evidence type="ECO:0000256" key="3">
    <source>
        <dbReference type="ARBA" id="ARBA00022723"/>
    </source>
</evidence>